<organism evidence="1 2">
    <name type="scientific">Cupriavidus necator</name>
    <name type="common">Alcaligenes eutrophus</name>
    <name type="synonym">Ralstonia eutropha</name>
    <dbReference type="NCBI Taxonomy" id="106590"/>
    <lineage>
        <taxon>Bacteria</taxon>
        <taxon>Pseudomonadati</taxon>
        <taxon>Pseudomonadota</taxon>
        <taxon>Betaproteobacteria</taxon>
        <taxon>Burkholderiales</taxon>
        <taxon>Burkholderiaceae</taxon>
        <taxon>Cupriavidus</taxon>
    </lineage>
</organism>
<dbReference type="AlphaFoldDB" id="A0A367P7U9"/>
<evidence type="ECO:0000313" key="1">
    <source>
        <dbReference type="EMBL" id="RCJ03921.1"/>
    </source>
</evidence>
<accession>A0A367P7U9</accession>
<proteinExistence type="predicted"/>
<sequence>MRLFARFFGPGPLLHGNIVRGSFVCLRISVKVISGFGERDQGRKVVLRDPVPNQRFDDGR</sequence>
<reference evidence="1 2" key="1">
    <citation type="submission" date="2018-04" db="EMBL/GenBank/DDBJ databases">
        <title>Cupriavidus necator CR12 genome sequencing and assembly.</title>
        <authorList>
            <person name="Ben Fekih I."/>
            <person name="Mazhar H.S."/>
            <person name="Bello S.K."/>
            <person name="Rensing C."/>
        </authorList>
    </citation>
    <scope>NUCLEOTIDE SEQUENCE [LARGE SCALE GENOMIC DNA]</scope>
    <source>
        <strain evidence="1 2">CR12</strain>
    </source>
</reference>
<gene>
    <name evidence="1" type="ORF">DDK22_34670</name>
</gene>
<protein>
    <submittedName>
        <fullName evidence="1">Uncharacterized protein</fullName>
    </submittedName>
</protein>
<dbReference type="EMBL" id="QDHA01000121">
    <property type="protein sequence ID" value="RCJ03921.1"/>
    <property type="molecule type" value="Genomic_DNA"/>
</dbReference>
<name>A0A367P7U9_CUPNE</name>
<evidence type="ECO:0000313" key="2">
    <source>
        <dbReference type="Proteomes" id="UP000253501"/>
    </source>
</evidence>
<dbReference type="Proteomes" id="UP000253501">
    <property type="component" value="Unassembled WGS sequence"/>
</dbReference>
<comment type="caution">
    <text evidence="1">The sequence shown here is derived from an EMBL/GenBank/DDBJ whole genome shotgun (WGS) entry which is preliminary data.</text>
</comment>